<feature type="binding site" evidence="1">
    <location>
        <position position="160"/>
    </location>
    <ligand>
        <name>S-adenosyl-L-methionine</name>
        <dbReference type="ChEBI" id="CHEBI:59789"/>
    </ligand>
</feature>
<dbReference type="PANTHER" id="PTHR37426:SF1">
    <property type="entry name" value="RIBOSOMAL RNA LARGE SUBUNIT METHYLTRANSFERASE J"/>
    <property type="match status" value="1"/>
</dbReference>
<dbReference type="Proteomes" id="UP000562982">
    <property type="component" value="Unassembled WGS sequence"/>
</dbReference>
<evidence type="ECO:0000313" key="2">
    <source>
        <dbReference type="EMBL" id="MBB2186101.1"/>
    </source>
</evidence>
<comment type="similarity">
    <text evidence="1">Belongs to the RlmJ family.</text>
</comment>
<dbReference type="GO" id="GO:0003723">
    <property type="term" value="F:RNA binding"/>
    <property type="evidence" value="ECO:0007669"/>
    <property type="project" value="UniProtKB-UniRule"/>
</dbReference>
<dbReference type="GO" id="GO:0005829">
    <property type="term" value="C:cytosol"/>
    <property type="evidence" value="ECO:0007669"/>
    <property type="project" value="TreeGrafter"/>
</dbReference>
<reference evidence="3 4" key="1">
    <citation type="submission" date="2018-07" db="EMBL/GenBank/DDBJ databases">
        <title>Genomic Encyclopedia of Type Strains, Phase IV (KMG-IV): sequencing the most valuable type-strain genomes for metagenomic binning, comparative biology and taxonomic classification.</title>
        <authorList>
            <person name="Goeker M."/>
        </authorList>
    </citation>
    <scope>NUCLEOTIDE SEQUENCE [LARGE SCALE GENOMIC DNA]</scope>
    <source>
        <strain evidence="3 4">DSM 5603</strain>
    </source>
</reference>
<dbReference type="Gene3D" id="3.40.50.150">
    <property type="entry name" value="Vaccinia Virus protein VP39"/>
    <property type="match status" value="1"/>
</dbReference>
<dbReference type="HAMAP" id="MF_00934">
    <property type="entry name" value="23SrRNA_methyltr_J"/>
    <property type="match status" value="1"/>
</dbReference>
<feature type="binding site" evidence="1">
    <location>
        <position position="41"/>
    </location>
    <ligand>
        <name>S-adenosyl-L-methionine</name>
        <dbReference type="ChEBI" id="CHEBI:59789"/>
    </ligand>
</feature>
<protein>
    <recommendedName>
        <fullName evidence="1">Ribosomal RNA large subunit methyltransferase J</fullName>
        <ecNumber evidence="1">2.1.1.266</ecNumber>
    </recommendedName>
    <alternativeName>
        <fullName evidence="1">23S rRNA (adenine(2030)-N6)-methyltransferase</fullName>
    </alternativeName>
    <alternativeName>
        <fullName evidence="1">23S rRNA m6A2030 methyltransferase</fullName>
    </alternativeName>
</protein>
<dbReference type="InterPro" id="IPR007473">
    <property type="entry name" value="RlmJ"/>
</dbReference>
<feature type="binding site" evidence="1">
    <location>
        <position position="113"/>
    </location>
    <ligand>
        <name>S-adenosyl-L-methionine</name>
        <dbReference type="ChEBI" id="CHEBI:59789"/>
    </ligand>
</feature>
<accession>A0A370G6E9</accession>
<comment type="catalytic activity">
    <reaction evidence="1">
        <text>adenosine(2030) in 23S rRNA + S-adenosyl-L-methionine = N(6)-methyladenosine(2030) in 23S rRNA + S-adenosyl-L-homocysteine + H(+)</text>
        <dbReference type="Rhea" id="RHEA:43736"/>
        <dbReference type="Rhea" id="RHEA-COMP:10668"/>
        <dbReference type="Rhea" id="RHEA-COMP:10669"/>
        <dbReference type="ChEBI" id="CHEBI:15378"/>
        <dbReference type="ChEBI" id="CHEBI:57856"/>
        <dbReference type="ChEBI" id="CHEBI:59789"/>
        <dbReference type="ChEBI" id="CHEBI:74411"/>
        <dbReference type="ChEBI" id="CHEBI:74449"/>
        <dbReference type="EC" id="2.1.1.266"/>
    </reaction>
</comment>
<gene>
    <name evidence="1" type="primary">rlmJ</name>
    <name evidence="3" type="ORF">C7453_10396</name>
    <name evidence="2" type="ORF">HLH32_06830</name>
</gene>
<sequence>MNYRHAFHAGNFADCMKHALLVLLLQALARKPATFSVLDTHAGIGRYDLGGTQATRTLEWQGGIGRLLHAPPADLPPAYLDLVRRAGAPDIYPGSPLITAMMLRPQDRLVCCELHPEDSQALRSLFADNSQVSVHARDGYAALSALLPPREAKRGLVLIDPPFEQPDEFARLAEGLKTAHRRFATGILAGWYPIKHRAPVRAFLDSLRGSGIRDIVALELTLRPPLDPTRLNGCGLVVINPPFGFIESALPALRALTPLSPDGTGEATVTRIVEE</sequence>
<evidence type="ECO:0000256" key="1">
    <source>
        <dbReference type="HAMAP-Rule" id="MF_00934"/>
    </source>
</evidence>
<dbReference type="SUPFAM" id="SSF53335">
    <property type="entry name" value="S-adenosyl-L-methionine-dependent methyltransferases"/>
    <property type="match status" value="1"/>
</dbReference>
<evidence type="ECO:0000313" key="4">
    <source>
        <dbReference type="Proteomes" id="UP000254958"/>
    </source>
</evidence>
<keyword evidence="1 3" id="KW-0808">Transferase</keyword>
<dbReference type="AlphaFoldDB" id="A0A370G6E9"/>
<keyword evidence="1" id="KW-0694">RNA-binding</keyword>
<dbReference type="PANTHER" id="PTHR37426">
    <property type="entry name" value="RIBOSOMAL RNA LARGE SUBUNIT METHYLTRANSFERASE J"/>
    <property type="match status" value="1"/>
</dbReference>
<dbReference type="InterPro" id="IPR029063">
    <property type="entry name" value="SAM-dependent_MTases_sf"/>
</dbReference>
<comment type="subunit">
    <text evidence="1">Monomer.</text>
</comment>
<comment type="caution">
    <text evidence="3">The sequence shown here is derived from an EMBL/GenBank/DDBJ whole genome shotgun (WGS) entry which is preliminary data.</text>
</comment>
<proteinExistence type="inferred from homology"/>
<dbReference type="GO" id="GO:0070475">
    <property type="term" value="P:rRNA base methylation"/>
    <property type="evidence" value="ECO:0007669"/>
    <property type="project" value="UniProtKB-UniRule"/>
</dbReference>
<evidence type="ECO:0000313" key="5">
    <source>
        <dbReference type="Proteomes" id="UP000562982"/>
    </source>
</evidence>
<organism evidence="3 4">
    <name type="scientific">Gluconacetobacter liquefaciens</name>
    <name type="common">Acetobacter liquefaciens</name>
    <dbReference type="NCBI Taxonomy" id="89584"/>
    <lineage>
        <taxon>Bacteria</taxon>
        <taxon>Pseudomonadati</taxon>
        <taxon>Pseudomonadota</taxon>
        <taxon>Alphaproteobacteria</taxon>
        <taxon>Acetobacterales</taxon>
        <taxon>Acetobacteraceae</taxon>
        <taxon>Gluconacetobacter</taxon>
    </lineage>
</organism>
<dbReference type="EMBL" id="JABEQI010000003">
    <property type="protein sequence ID" value="MBB2186101.1"/>
    <property type="molecule type" value="Genomic_DNA"/>
</dbReference>
<feature type="active site" description="Proton acceptor" evidence="1">
    <location>
        <position position="160"/>
    </location>
</feature>
<dbReference type="GO" id="GO:0036307">
    <property type="term" value="F:23S rRNA (adenine(2030)-N(6))-methyltransferase activity"/>
    <property type="evidence" value="ECO:0007669"/>
    <property type="project" value="UniProtKB-UniRule"/>
</dbReference>
<keyword evidence="1" id="KW-0698">rRNA processing</keyword>
<keyword evidence="4" id="KW-1185">Reference proteome</keyword>
<keyword evidence="1 3" id="KW-0489">Methyltransferase</keyword>
<evidence type="ECO:0000313" key="3">
    <source>
        <dbReference type="EMBL" id="RDI38636.1"/>
    </source>
</evidence>
<name>A0A370G6E9_GLULI</name>
<feature type="binding site" evidence="1">
    <location>
        <begin position="138"/>
        <end position="139"/>
    </location>
    <ligand>
        <name>S-adenosyl-L-methionine</name>
        <dbReference type="ChEBI" id="CHEBI:59789"/>
    </ligand>
</feature>
<dbReference type="RefSeq" id="WP_114726794.1">
    <property type="nucleotide sequence ID" value="NZ_BJMI01000005.1"/>
</dbReference>
<comment type="function">
    <text evidence="1">Specifically methylates the adenine in position 2030 of 23S rRNA.</text>
</comment>
<dbReference type="Proteomes" id="UP000254958">
    <property type="component" value="Unassembled WGS sequence"/>
</dbReference>
<feature type="binding site" evidence="1">
    <location>
        <position position="95"/>
    </location>
    <ligand>
        <name>S-adenosyl-L-methionine</name>
        <dbReference type="ChEBI" id="CHEBI:59789"/>
    </ligand>
</feature>
<dbReference type="OrthoDB" id="9791274at2"/>
<dbReference type="Pfam" id="PF04378">
    <property type="entry name" value="RsmJ"/>
    <property type="match status" value="1"/>
</dbReference>
<dbReference type="EMBL" id="QQAW01000003">
    <property type="protein sequence ID" value="RDI38636.1"/>
    <property type="molecule type" value="Genomic_DNA"/>
</dbReference>
<reference evidence="2 5" key="2">
    <citation type="submission" date="2020-04" db="EMBL/GenBank/DDBJ databases">
        <title>Description of novel Gluconacetobacter.</title>
        <authorList>
            <person name="Sombolestani A."/>
        </authorList>
    </citation>
    <scope>NUCLEOTIDE SEQUENCE [LARGE SCALE GENOMIC DNA]</scope>
    <source>
        <strain evidence="2 5">LMG 1382</strain>
    </source>
</reference>
<feature type="site" description="Interaction with substrate rRNA" evidence="1">
    <location>
        <position position="3"/>
    </location>
</feature>
<dbReference type="EC" id="2.1.1.266" evidence="1"/>
<feature type="binding site" evidence="1">
    <location>
        <position position="18"/>
    </location>
    <ligand>
        <name>S-adenosyl-L-methionine</name>
        <dbReference type="ChEBI" id="CHEBI:59789"/>
    </ligand>
</feature>
<keyword evidence="1" id="KW-0949">S-adenosyl-L-methionine</keyword>